<accession>A0A6P4IRZ2</accession>
<keyword evidence="2" id="KW-1185">Reference proteome</keyword>
<gene>
    <name evidence="3" type="primary">LOC108080868</name>
</gene>
<dbReference type="Pfam" id="PF15868">
    <property type="entry name" value="MBF2"/>
    <property type="match status" value="1"/>
</dbReference>
<evidence type="ECO:0000256" key="1">
    <source>
        <dbReference type="SAM" id="SignalP"/>
    </source>
</evidence>
<dbReference type="OrthoDB" id="8192785at2759"/>
<dbReference type="InterPro" id="IPR031734">
    <property type="entry name" value="MBF2"/>
</dbReference>
<sequence length="117" mass="12780">MRSLLLLSLIILAVVLDGETYSLSFGDQFTTDIILFNKTVVRRPIEYKSWNVNVDFPCGGSINNYTITVIYVYDNFLNGSGAEPSLLRGGVGASEVTINLSGEVGHGINSTIEIWGF</sequence>
<reference evidence="3" key="2">
    <citation type="submission" date="2025-08" db="UniProtKB">
        <authorList>
            <consortium name="RefSeq"/>
        </authorList>
    </citation>
    <scope>IDENTIFICATION</scope>
    <source>
        <strain evidence="3">14028-0561.14</strain>
        <tissue evidence="3">Whole fly</tissue>
    </source>
</reference>
<name>A0A6P4IRZ2_DROKI</name>
<keyword evidence="1" id="KW-0732">Signal</keyword>
<dbReference type="RefSeq" id="XP_017031260.1">
    <property type="nucleotide sequence ID" value="XM_017175771.3"/>
</dbReference>
<feature type="chain" id="PRO_5028326754" evidence="1">
    <location>
        <begin position="21"/>
        <end position="117"/>
    </location>
</feature>
<dbReference type="Proteomes" id="UP001652661">
    <property type="component" value="Chromosome 2L"/>
</dbReference>
<feature type="signal peptide" evidence="1">
    <location>
        <begin position="1"/>
        <end position="20"/>
    </location>
</feature>
<dbReference type="AlphaFoldDB" id="A0A6P4IRZ2"/>
<dbReference type="GeneID" id="108080868"/>
<reference evidence="2" key="1">
    <citation type="submission" date="2025-05" db="UniProtKB">
        <authorList>
            <consortium name="RefSeq"/>
        </authorList>
    </citation>
    <scope>NUCLEOTIDE SEQUENCE [LARGE SCALE GENOMIC DNA]</scope>
    <source>
        <strain evidence="2">14028-0561.14</strain>
    </source>
</reference>
<proteinExistence type="predicted"/>
<evidence type="ECO:0000313" key="2">
    <source>
        <dbReference type="Proteomes" id="UP001652661"/>
    </source>
</evidence>
<dbReference type="PANTHER" id="PTHR37685">
    <property type="entry name" value="GEO11136P1-RELATED"/>
    <property type="match status" value="1"/>
</dbReference>
<organism evidence="2 3">
    <name type="scientific">Drosophila kikkawai</name>
    <name type="common">Fruit fly</name>
    <dbReference type="NCBI Taxonomy" id="30033"/>
    <lineage>
        <taxon>Eukaryota</taxon>
        <taxon>Metazoa</taxon>
        <taxon>Ecdysozoa</taxon>
        <taxon>Arthropoda</taxon>
        <taxon>Hexapoda</taxon>
        <taxon>Insecta</taxon>
        <taxon>Pterygota</taxon>
        <taxon>Neoptera</taxon>
        <taxon>Endopterygota</taxon>
        <taxon>Diptera</taxon>
        <taxon>Brachycera</taxon>
        <taxon>Muscomorpha</taxon>
        <taxon>Ephydroidea</taxon>
        <taxon>Drosophilidae</taxon>
        <taxon>Drosophila</taxon>
        <taxon>Sophophora</taxon>
    </lineage>
</organism>
<evidence type="ECO:0000313" key="3">
    <source>
        <dbReference type="RefSeq" id="XP_017031260.1"/>
    </source>
</evidence>
<dbReference type="PANTHER" id="PTHR37685:SF1">
    <property type="entry name" value="GEO11136P1-RELATED"/>
    <property type="match status" value="1"/>
</dbReference>
<protein>
    <submittedName>
        <fullName evidence="3">Probable salivary secreted peptide</fullName>
    </submittedName>
</protein>